<evidence type="ECO:0008006" key="3">
    <source>
        <dbReference type="Google" id="ProtNLM"/>
    </source>
</evidence>
<dbReference type="EMBL" id="UINC01004558">
    <property type="protein sequence ID" value="SVA15213.1"/>
    <property type="molecule type" value="Genomic_DNA"/>
</dbReference>
<keyword evidence="1" id="KW-0812">Transmembrane</keyword>
<protein>
    <recommendedName>
        <fullName evidence="3">ABC-2 type transporter domain-containing protein</fullName>
    </recommendedName>
</protein>
<feature type="transmembrane region" description="Helical" evidence="1">
    <location>
        <begin position="20"/>
        <end position="41"/>
    </location>
</feature>
<sequence>MFFTIFLNEIKYWFGRPALYIYILIFLFIALMMSGSAAGLFDFLTVTTGSSNIVNSPLGITGLFGGLTGLIIFLYPSIIGVSVYRDYKSEMHTILYSYPFTKAEYLFAKFFSGIFIVNIIVLITGLGIALGFVLPGTNPDIVTSFDIKSYLDIYLIYILPNMLFMGAIVFGVVTFTRNISAGFITVLILLIFQGFLVSLFEDPDKRFLAAILDPFGDSAILYYTRYWTVSEQNEFYLPIKGVLIYNRLI</sequence>
<dbReference type="AlphaFoldDB" id="A0A381TMF8"/>
<accession>A0A381TMF8</accession>
<evidence type="ECO:0000256" key="1">
    <source>
        <dbReference type="SAM" id="Phobius"/>
    </source>
</evidence>
<evidence type="ECO:0000313" key="2">
    <source>
        <dbReference type="EMBL" id="SVA15213.1"/>
    </source>
</evidence>
<gene>
    <name evidence="2" type="ORF">METZ01_LOCUS68067</name>
</gene>
<keyword evidence="1" id="KW-1133">Transmembrane helix</keyword>
<feature type="transmembrane region" description="Helical" evidence="1">
    <location>
        <begin position="105"/>
        <end position="134"/>
    </location>
</feature>
<keyword evidence="1" id="KW-0472">Membrane</keyword>
<feature type="non-terminal residue" evidence="2">
    <location>
        <position position="249"/>
    </location>
</feature>
<feature type="transmembrane region" description="Helical" evidence="1">
    <location>
        <begin position="154"/>
        <end position="175"/>
    </location>
</feature>
<organism evidence="2">
    <name type="scientific">marine metagenome</name>
    <dbReference type="NCBI Taxonomy" id="408172"/>
    <lineage>
        <taxon>unclassified sequences</taxon>
        <taxon>metagenomes</taxon>
        <taxon>ecological metagenomes</taxon>
    </lineage>
</organism>
<feature type="transmembrane region" description="Helical" evidence="1">
    <location>
        <begin position="61"/>
        <end position="84"/>
    </location>
</feature>
<proteinExistence type="predicted"/>
<feature type="transmembrane region" description="Helical" evidence="1">
    <location>
        <begin position="182"/>
        <end position="200"/>
    </location>
</feature>
<reference evidence="2" key="1">
    <citation type="submission" date="2018-05" db="EMBL/GenBank/DDBJ databases">
        <authorList>
            <person name="Lanie J.A."/>
            <person name="Ng W.-L."/>
            <person name="Kazmierczak K.M."/>
            <person name="Andrzejewski T.M."/>
            <person name="Davidsen T.M."/>
            <person name="Wayne K.J."/>
            <person name="Tettelin H."/>
            <person name="Glass J.I."/>
            <person name="Rusch D."/>
            <person name="Podicherti R."/>
            <person name="Tsui H.-C.T."/>
            <person name="Winkler M.E."/>
        </authorList>
    </citation>
    <scope>NUCLEOTIDE SEQUENCE</scope>
</reference>
<name>A0A381TMF8_9ZZZZ</name>